<dbReference type="STRING" id="1043003.A0A074VTZ4"/>
<feature type="domain" description="Serine aminopeptidase S33" evidence="1">
    <location>
        <begin position="23"/>
        <end position="248"/>
    </location>
</feature>
<dbReference type="SUPFAM" id="SSF53474">
    <property type="entry name" value="alpha/beta-Hydrolases"/>
    <property type="match status" value="1"/>
</dbReference>
<dbReference type="GO" id="GO:0047372">
    <property type="term" value="F:monoacylglycerol lipase activity"/>
    <property type="evidence" value="ECO:0007669"/>
    <property type="project" value="TreeGrafter"/>
</dbReference>
<dbReference type="HOGENOM" id="CLU_020336_50_3_1"/>
<accession>A0A074VTZ4</accession>
<dbReference type="InterPro" id="IPR000073">
    <property type="entry name" value="AB_hydrolase_1"/>
</dbReference>
<dbReference type="PRINTS" id="PR00412">
    <property type="entry name" value="EPOXHYDRLASE"/>
</dbReference>
<dbReference type="PANTHER" id="PTHR43798:SF5">
    <property type="entry name" value="MONOACYLGLYCEROL LIPASE ABHD6"/>
    <property type="match status" value="1"/>
</dbReference>
<keyword evidence="3" id="KW-1185">Reference proteome</keyword>
<name>A0A074VTZ4_AURM1</name>
<dbReference type="Pfam" id="PF12146">
    <property type="entry name" value="Hydrolase_4"/>
    <property type="match status" value="1"/>
</dbReference>
<evidence type="ECO:0000313" key="2">
    <source>
        <dbReference type="EMBL" id="KEQ64255.1"/>
    </source>
</evidence>
<dbReference type="InterPro" id="IPR029058">
    <property type="entry name" value="AB_hydrolase_fold"/>
</dbReference>
<proteinExistence type="predicted"/>
<dbReference type="AlphaFoldDB" id="A0A074VTZ4"/>
<dbReference type="GO" id="GO:0046464">
    <property type="term" value="P:acylglycerol catabolic process"/>
    <property type="evidence" value="ECO:0007669"/>
    <property type="project" value="TreeGrafter"/>
</dbReference>
<evidence type="ECO:0000313" key="3">
    <source>
        <dbReference type="Proteomes" id="UP000030672"/>
    </source>
</evidence>
<dbReference type="PRINTS" id="PR00111">
    <property type="entry name" value="ABHYDROLASE"/>
</dbReference>
<dbReference type="InterPro" id="IPR022742">
    <property type="entry name" value="Hydrolase_4"/>
</dbReference>
<gene>
    <name evidence="2" type="ORF">M437DRAFT_44565</name>
</gene>
<dbReference type="GO" id="GO:0016020">
    <property type="term" value="C:membrane"/>
    <property type="evidence" value="ECO:0007669"/>
    <property type="project" value="TreeGrafter"/>
</dbReference>
<dbReference type="InterPro" id="IPR050266">
    <property type="entry name" value="AB_hydrolase_sf"/>
</dbReference>
<dbReference type="RefSeq" id="XP_040881278.1">
    <property type="nucleotide sequence ID" value="XM_041020924.1"/>
</dbReference>
<dbReference type="Gene3D" id="3.40.50.1820">
    <property type="entry name" value="alpha/beta hydrolase"/>
    <property type="match status" value="1"/>
</dbReference>
<dbReference type="EMBL" id="KL584829">
    <property type="protein sequence ID" value="KEQ64255.1"/>
    <property type="molecule type" value="Genomic_DNA"/>
</dbReference>
<keyword evidence="2" id="KW-0378">Hydrolase</keyword>
<reference evidence="2 3" key="1">
    <citation type="journal article" date="2014" name="BMC Genomics">
        <title>Genome sequencing of four Aureobasidium pullulans varieties: biotechnological potential, stress tolerance, and description of new species.</title>
        <authorList>
            <person name="Gostin Ar C."/>
            <person name="Ohm R.A."/>
            <person name="Kogej T."/>
            <person name="Sonjak S."/>
            <person name="Turk M."/>
            <person name="Zajc J."/>
            <person name="Zalar P."/>
            <person name="Grube M."/>
            <person name="Sun H."/>
            <person name="Han J."/>
            <person name="Sharma A."/>
            <person name="Chiniquy J."/>
            <person name="Ngan C.Y."/>
            <person name="Lipzen A."/>
            <person name="Barry K."/>
            <person name="Grigoriev I.V."/>
            <person name="Gunde-Cimerman N."/>
        </authorList>
    </citation>
    <scope>NUCLEOTIDE SEQUENCE [LARGE SCALE GENOMIC DNA]</scope>
    <source>
        <strain evidence="2 3">CBS 110374</strain>
    </source>
</reference>
<dbReference type="Proteomes" id="UP000030672">
    <property type="component" value="Unassembled WGS sequence"/>
</dbReference>
<dbReference type="PANTHER" id="PTHR43798">
    <property type="entry name" value="MONOACYLGLYCEROL LIPASE"/>
    <property type="match status" value="1"/>
</dbReference>
<sequence>MPFAKVNHKTLYYKDWSPKDDSSPRGTLVMSHGLGSSNNYYTAVVPFLTEQGYRCITFDMTGSGLSSYTYVEQSIHSLAEDVIALMDVLSIDKAVFVGHSMSGIVGPEVAAEWPDRIQGLILVGPVWPTSDVTPVFEDRINKVADKGMEAMADTVPYAAVGSKANSLHHAFIRELLLGMEPAGYISLCRVIANAHKSPPKYGKVSCPTLIIAGEEDKSAPVAGCEKIIGALGSGQKDMVVMSKCGHWHCIEDPTEVGKLSVEFLKQTL</sequence>
<organism evidence="2 3">
    <name type="scientific">Aureobasidium melanogenum (strain CBS 110374)</name>
    <name type="common">Aureobasidium pullulans var. melanogenum</name>
    <dbReference type="NCBI Taxonomy" id="1043003"/>
    <lineage>
        <taxon>Eukaryota</taxon>
        <taxon>Fungi</taxon>
        <taxon>Dikarya</taxon>
        <taxon>Ascomycota</taxon>
        <taxon>Pezizomycotina</taxon>
        <taxon>Dothideomycetes</taxon>
        <taxon>Dothideomycetidae</taxon>
        <taxon>Dothideales</taxon>
        <taxon>Saccotheciaceae</taxon>
        <taxon>Aureobasidium</taxon>
    </lineage>
</organism>
<dbReference type="GeneID" id="63914297"/>
<protein>
    <submittedName>
        <fullName evidence="2">Putative alpha/beta hydrolase</fullName>
    </submittedName>
</protein>
<evidence type="ECO:0000259" key="1">
    <source>
        <dbReference type="Pfam" id="PF12146"/>
    </source>
</evidence>
<dbReference type="InterPro" id="IPR000639">
    <property type="entry name" value="Epox_hydrolase-like"/>
</dbReference>